<dbReference type="AlphaFoldDB" id="A0A2V3U1J8"/>
<dbReference type="EMBL" id="QJJK01000009">
    <property type="protein sequence ID" value="PXW55718.1"/>
    <property type="molecule type" value="Genomic_DNA"/>
</dbReference>
<evidence type="ECO:0000313" key="2">
    <source>
        <dbReference type="EMBL" id="PXW55718.1"/>
    </source>
</evidence>
<gene>
    <name evidence="2" type="ORF">C7450_109126</name>
</gene>
<keyword evidence="2" id="KW-0808">Transferase</keyword>
<dbReference type="SUPFAM" id="SSF52833">
    <property type="entry name" value="Thioredoxin-like"/>
    <property type="match status" value="1"/>
</dbReference>
<dbReference type="SUPFAM" id="SSF47616">
    <property type="entry name" value="GST C-terminal domain-like"/>
    <property type="match status" value="1"/>
</dbReference>
<evidence type="ECO:0000259" key="1">
    <source>
        <dbReference type="PROSITE" id="PS50404"/>
    </source>
</evidence>
<dbReference type="OrthoDB" id="9795329at2"/>
<dbReference type="InterPro" id="IPR036282">
    <property type="entry name" value="Glutathione-S-Trfase_C_sf"/>
</dbReference>
<dbReference type="CDD" id="cd03205">
    <property type="entry name" value="GST_C_6"/>
    <property type="match status" value="1"/>
</dbReference>
<name>A0A2V3U1J8_9HYPH</name>
<dbReference type="InterPro" id="IPR036249">
    <property type="entry name" value="Thioredoxin-like_sf"/>
</dbReference>
<dbReference type="Gene3D" id="1.20.1050.10">
    <property type="match status" value="1"/>
</dbReference>
<dbReference type="PROSITE" id="PS50404">
    <property type="entry name" value="GST_NTER"/>
    <property type="match status" value="1"/>
</dbReference>
<dbReference type="Pfam" id="PF13409">
    <property type="entry name" value="GST_N_2"/>
    <property type="match status" value="1"/>
</dbReference>
<dbReference type="GO" id="GO:0016740">
    <property type="term" value="F:transferase activity"/>
    <property type="evidence" value="ECO:0007669"/>
    <property type="project" value="UniProtKB-KW"/>
</dbReference>
<reference evidence="2 3" key="1">
    <citation type="submission" date="2018-05" db="EMBL/GenBank/DDBJ databases">
        <title>Genomic Encyclopedia of Type Strains, Phase IV (KMG-IV): sequencing the most valuable type-strain genomes for metagenomic binning, comparative biology and taxonomic classification.</title>
        <authorList>
            <person name="Goeker M."/>
        </authorList>
    </citation>
    <scope>NUCLEOTIDE SEQUENCE [LARGE SCALE GENOMIC DNA]</scope>
    <source>
        <strain evidence="2 3">DSM 6462</strain>
    </source>
</reference>
<sequence>MLTLRSSPPSPFGRKVKIAAKVLGLWDKIDVVMTDTVDPGDSIRRQNPLGKIPALILEDGRVLFDSRVILEYLDYRAGGGRIIPNGPARFDVLTQQALADGLLDAALLLVYEKRWRDADKHDEKWVAHQRGKVERSLAVLEAMPPAPPTAVPDVGQITVACALGYLDLRFDGEWRATYPRLVAWLTAFEKAVPAFAETAPA</sequence>
<dbReference type="Gene3D" id="3.40.30.10">
    <property type="entry name" value="Glutaredoxin"/>
    <property type="match status" value="1"/>
</dbReference>
<evidence type="ECO:0000313" key="3">
    <source>
        <dbReference type="Proteomes" id="UP000248021"/>
    </source>
</evidence>
<dbReference type="RefSeq" id="WP_110376499.1">
    <property type="nucleotide sequence ID" value="NZ_JAHBRY010000001.1"/>
</dbReference>
<proteinExistence type="predicted"/>
<feature type="domain" description="GST N-terminal" evidence="1">
    <location>
        <begin position="1"/>
        <end position="81"/>
    </location>
</feature>
<comment type="caution">
    <text evidence="2">The sequence shown here is derived from an EMBL/GenBank/DDBJ whole genome shotgun (WGS) entry which is preliminary data.</text>
</comment>
<accession>A0A2V3U1J8</accession>
<dbReference type="Pfam" id="PF13410">
    <property type="entry name" value="GST_C_2"/>
    <property type="match status" value="1"/>
</dbReference>
<organism evidence="2 3">
    <name type="scientific">Chelatococcus asaccharovorans</name>
    <dbReference type="NCBI Taxonomy" id="28210"/>
    <lineage>
        <taxon>Bacteria</taxon>
        <taxon>Pseudomonadati</taxon>
        <taxon>Pseudomonadota</taxon>
        <taxon>Alphaproteobacteria</taxon>
        <taxon>Hyphomicrobiales</taxon>
        <taxon>Chelatococcaceae</taxon>
        <taxon>Chelatococcus</taxon>
    </lineage>
</organism>
<dbReference type="Proteomes" id="UP000248021">
    <property type="component" value="Unassembled WGS sequence"/>
</dbReference>
<protein>
    <submittedName>
        <fullName evidence="2">Glutathione S-transferase</fullName>
    </submittedName>
</protein>
<keyword evidence="3" id="KW-1185">Reference proteome</keyword>
<dbReference type="InterPro" id="IPR004045">
    <property type="entry name" value="Glutathione_S-Trfase_N"/>
</dbReference>